<protein>
    <submittedName>
        <fullName evidence="1">Uncharacterized protein</fullName>
    </submittedName>
</protein>
<name>A0A6J8D5C3_MYTCO</name>
<reference evidence="1 2" key="1">
    <citation type="submission" date="2020-06" db="EMBL/GenBank/DDBJ databases">
        <authorList>
            <person name="Li R."/>
            <person name="Bekaert M."/>
        </authorList>
    </citation>
    <scope>NUCLEOTIDE SEQUENCE [LARGE SCALE GENOMIC DNA]</scope>
    <source>
        <strain evidence="2">wild</strain>
    </source>
</reference>
<dbReference type="OrthoDB" id="6138364at2759"/>
<dbReference type="SUPFAM" id="SSF63829">
    <property type="entry name" value="Calcium-dependent phosphotriesterase"/>
    <property type="match status" value="1"/>
</dbReference>
<organism evidence="1 2">
    <name type="scientific">Mytilus coruscus</name>
    <name type="common">Sea mussel</name>
    <dbReference type="NCBI Taxonomy" id="42192"/>
    <lineage>
        <taxon>Eukaryota</taxon>
        <taxon>Metazoa</taxon>
        <taxon>Spiralia</taxon>
        <taxon>Lophotrochozoa</taxon>
        <taxon>Mollusca</taxon>
        <taxon>Bivalvia</taxon>
        <taxon>Autobranchia</taxon>
        <taxon>Pteriomorphia</taxon>
        <taxon>Mytilida</taxon>
        <taxon>Mytiloidea</taxon>
        <taxon>Mytilidae</taxon>
        <taxon>Mytilinae</taxon>
        <taxon>Mytilus</taxon>
    </lineage>
</organism>
<evidence type="ECO:0000313" key="1">
    <source>
        <dbReference type="EMBL" id="CAC5403136.1"/>
    </source>
</evidence>
<accession>A0A6J8D5C3</accession>
<keyword evidence="2" id="KW-1185">Reference proteome</keyword>
<dbReference type="Proteomes" id="UP000507470">
    <property type="component" value="Unassembled WGS sequence"/>
</dbReference>
<gene>
    <name evidence="1" type="ORF">MCOR_37042</name>
</gene>
<proteinExistence type="predicted"/>
<sequence length="253" mass="28472">MLREYKLTNSWKPSGKEIIDMTFMAAGIVAVLQQEKLSTYNLVGEVIEVLDIGLVFDRNCRIACLNDCNIAVTEPCNNLIKIVTIIVPTPITDLGTPAGTNMTGGITCRMDTLYVAFSDAIRLMDLSGQIQKVISIPSVNILHFVNNDKMLCVYSKKDSDKTMSCLDFSRDSLYDFEPFPFHPKQVTTDDVGNMIFLDDGVIWQGDSDGKNTKIMISVKVSNPYERLTYEKDSKTLLTYQNIYSSVKVYRKLE</sequence>
<dbReference type="AlphaFoldDB" id="A0A6J8D5C3"/>
<evidence type="ECO:0000313" key="2">
    <source>
        <dbReference type="Proteomes" id="UP000507470"/>
    </source>
</evidence>
<dbReference type="EMBL" id="CACVKT020006672">
    <property type="protein sequence ID" value="CAC5403136.1"/>
    <property type="molecule type" value="Genomic_DNA"/>
</dbReference>